<dbReference type="RefSeq" id="WP_049667180.1">
    <property type="nucleotide sequence ID" value="NZ_LFXJ01000005.1"/>
</dbReference>
<evidence type="ECO:0008006" key="3">
    <source>
        <dbReference type="Google" id="ProtNLM"/>
    </source>
</evidence>
<proteinExistence type="predicted"/>
<gene>
    <name evidence="1" type="ORF">ACZ11_12435</name>
</gene>
<evidence type="ECO:0000313" key="2">
    <source>
        <dbReference type="Proteomes" id="UP000037326"/>
    </source>
</evidence>
<accession>A0A0K9FFK8</accession>
<name>A0A0K9FFK8_9BACI</name>
<dbReference type="Proteomes" id="UP000037326">
    <property type="component" value="Unassembled WGS sequence"/>
</dbReference>
<protein>
    <recommendedName>
        <fullName evidence="3">Lipoprotein</fullName>
    </recommendedName>
</protein>
<reference evidence="2" key="1">
    <citation type="submission" date="2015-07" db="EMBL/GenBank/DDBJ databases">
        <authorList>
            <consortium name="Consortium for Microbial Forensics and Genomics (microFORGE)"/>
            <person name="Knight B.M."/>
            <person name="Roberts D.P."/>
            <person name="Lin D."/>
            <person name="Hari K."/>
            <person name="Fletcher J."/>
            <person name="Melcher U."/>
            <person name="Blagden T."/>
            <person name="Winegar R.A."/>
        </authorList>
    </citation>
    <scope>NUCLEOTIDE SEQUENCE [LARGE SCALE GENOMIC DNA]</scope>
    <source>
        <strain evidence="2">DSM 23493</strain>
    </source>
</reference>
<evidence type="ECO:0000313" key="1">
    <source>
        <dbReference type="EMBL" id="KMY33295.1"/>
    </source>
</evidence>
<dbReference type="PROSITE" id="PS51257">
    <property type="entry name" value="PROKAR_LIPOPROTEIN"/>
    <property type="match status" value="1"/>
</dbReference>
<organism evidence="1 2">
    <name type="scientific">Lysinibacillus xylanilyticus</name>
    <dbReference type="NCBI Taxonomy" id="582475"/>
    <lineage>
        <taxon>Bacteria</taxon>
        <taxon>Bacillati</taxon>
        <taxon>Bacillota</taxon>
        <taxon>Bacilli</taxon>
        <taxon>Bacillales</taxon>
        <taxon>Bacillaceae</taxon>
        <taxon>Lysinibacillus</taxon>
    </lineage>
</organism>
<dbReference type="PATRIC" id="fig|582475.4.peg.2119"/>
<dbReference type="AlphaFoldDB" id="A0A0K9FFK8"/>
<dbReference type="EMBL" id="LFXJ01000005">
    <property type="protein sequence ID" value="KMY33295.1"/>
    <property type="molecule type" value="Genomic_DNA"/>
</dbReference>
<dbReference type="OrthoDB" id="2658167at2"/>
<comment type="caution">
    <text evidence="1">The sequence shown here is derived from an EMBL/GenBank/DDBJ whole genome shotgun (WGS) entry which is preliminary data.</text>
</comment>
<dbReference type="GeneID" id="96599040"/>
<sequence>MKKEISTLMLLSIFALSGCSLDNSKTVTQETVKASSEQVTQSEQKNGTNLIEASDDEKVKLYALNEAKNEIKGVILDIDGKQKNFDWEIPNTGTKPQLFYTDLTNDSKEEAVIIIQTGRGTGLDNYDIHVINVEDLSEIKVQSYEDIVANEIKSNVVKNDDGTLTITAKAQGKESKFDYDFDPAPDFNQDELAFGGVVVYALENQRIKLNIPGSVGVSPVYVVDFNITYKFDSAKNEFIVDQIETIPIEK</sequence>